<dbReference type="PRINTS" id="PR01790">
    <property type="entry name" value="SMP30FAMILY"/>
</dbReference>
<dbReference type="Pfam" id="PF08450">
    <property type="entry name" value="SGL"/>
    <property type="match status" value="1"/>
</dbReference>
<dbReference type="InterPro" id="IPR005511">
    <property type="entry name" value="SMP-30"/>
</dbReference>
<evidence type="ECO:0000256" key="1">
    <source>
        <dbReference type="ARBA" id="ARBA00008853"/>
    </source>
</evidence>
<dbReference type="Proteomes" id="UP001203058">
    <property type="component" value="Unassembled WGS sequence"/>
</dbReference>
<evidence type="ECO:0000313" key="3">
    <source>
        <dbReference type="EMBL" id="MCH8615441.1"/>
    </source>
</evidence>
<dbReference type="SUPFAM" id="SSF63829">
    <property type="entry name" value="Calcium-dependent phosphotriesterase"/>
    <property type="match status" value="1"/>
</dbReference>
<name>A0ABS9VKF1_9SPHN</name>
<proteinExistence type="inferred from homology"/>
<reference evidence="3 4" key="1">
    <citation type="submission" date="2022-03" db="EMBL/GenBank/DDBJ databases">
        <authorList>
            <person name="Jo J.-H."/>
            <person name="Im W.-T."/>
        </authorList>
    </citation>
    <scope>NUCLEOTIDE SEQUENCE [LARGE SCALE GENOMIC DNA]</scope>
    <source>
        <strain evidence="3 4">SM33</strain>
    </source>
</reference>
<dbReference type="InterPro" id="IPR011042">
    <property type="entry name" value="6-blade_b-propeller_TolB-like"/>
</dbReference>
<comment type="caution">
    <text evidence="3">The sequence shown here is derived from an EMBL/GenBank/DDBJ whole genome shotgun (WGS) entry which is preliminary data.</text>
</comment>
<comment type="similarity">
    <text evidence="1">Belongs to the SMP-30/CGR1 family.</text>
</comment>
<feature type="domain" description="SMP-30/Gluconolactonase/LRE-like region" evidence="2">
    <location>
        <begin position="15"/>
        <end position="256"/>
    </location>
</feature>
<dbReference type="Gene3D" id="2.120.10.30">
    <property type="entry name" value="TolB, C-terminal domain"/>
    <property type="match status" value="1"/>
</dbReference>
<keyword evidence="4" id="KW-1185">Reference proteome</keyword>
<dbReference type="EMBL" id="JAKZHW010000001">
    <property type="protein sequence ID" value="MCH8615441.1"/>
    <property type="molecule type" value="Genomic_DNA"/>
</dbReference>
<accession>A0ABS9VKF1</accession>
<dbReference type="PANTHER" id="PTHR10907:SF47">
    <property type="entry name" value="REGUCALCIN"/>
    <property type="match status" value="1"/>
</dbReference>
<sequence>MTTEPRLIWEVEAELGEGPVWVQRDAALWFTDIKRQRIYRFHPATGAQESWHAPEQVGFVLPTASGGFIAGLQSGLYSFDPEQRSFDLLTEVEPERPTNRLNDGVVDPSGRLWFGTMDNGEREKTGAFYCYHHGQLYRTNLSGISITNGPCVSPDGSMLYWVDTLGGTISACEIGASGELGPAELIVTIDPKDGYPDGPTIDSEGCIWISLYAGWEARRYSPSGELLARVSFPVANITKIAFGGPDLRTAYATTARQLLTQDQLDAQPLAGGLFEFEVDVPGVACPLIAD</sequence>
<gene>
    <name evidence="3" type="ORF">LZ016_04915</name>
</gene>
<evidence type="ECO:0000259" key="2">
    <source>
        <dbReference type="Pfam" id="PF08450"/>
    </source>
</evidence>
<protein>
    <submittedName>
        <fullName evidence="3">SMP-30/gluconolactonase/LRE family protein</fullName>
    </submittedName>
</protein>
<dbReference type="RefSeq" id="WP_241446222.1">
    <property type="nucleotide sequence ID" value="NZ_JAKZHW010000001.1"/>
</dbReference>
<dbReference type="InterPro" id="IPR013658">
    <property type="entry name" value="SGL"/>
</dbReference>
<organism evidence="3 4">
    <name type="scientific">Sphingomonas telluris</name>
    <dbReference type="NCBI Taxonomy" id="2907998"/>
    <lineage>
        <taxon>Bacteria</taxon>
        <taxon>Pseudomonadati</taxon>
        <taxon>Pseudomonadota</taxon>
        <taxon>Alphaproteobacteria</taxon>
        <taxon>Sphingomonadales</taxon>
        <taxon>Sphingomonadaceae</taxon>
        <taxon>Sphingomonas</taxon>
    </lineage>
</organism>
<evidence type="ECO:0000313" key="4">
    <source>
        <dbReference type="Proteomes" id="UP001203058"/>
    </source>
</evidence>
<dbReference type="PANTHER" id="PTHR10907">
    <property type="entry name" value="REGUCALCIN"/>
    <property type="match status" value="1"/>
</dbReference>